<accession>A0A674CSP7</accession>
<dbReference type="Pfam" id="PF07324">
    <property type="entry name" value="DGCR6"/>
    <property type="match status" value="1"/>
</dbReference>
<comment type="similarity">
    <text evidence="1">Belongs to the gonadal family.</text>
</comment>
<keyword evidence="3" id="KW-1185">Reference proteome</keyword>
<dbReference type="InParanoid" id="A0A674CSP7"/>
<protein>
    <submittedName>
        <fullName evidence="2">DiGeorge syndrome critical region gene 6</fullName>
    </submittedName>
</protein>
<dbReference type="PANTHER" id="PTHR13054">
    <property type="entry name" value="DIGEORGE SYNDROME CRITICAL REGION 6 DGCR6 FAMILY MEMBER"/>
    <property type="match status" value="1"/>
</dbReference>
<dbReference type="AlphaFoldDB" id="A0A674CSP7"/>
<name>A0A674CSP7_SALTR</name>
<evidence type="ECO:0000256" key="1">
    <source>
        <dbReference type="ARBA" id="ARBA00005939"/>
    </source>
</evidence>
<dbReference type="PANTHER" id="PTHR13054:SF2">
    <property type="entry name" value="PROTEIN DGCR6"/>
    <property type="match status" value="1"/>
</dbReference>
<dbReference type="Proteomes" id="UP000472277">
    <property type="component" value="Chromosome 27"/>
</dbReference>
<reference evidence="2" key="1">
    <citation type="submission" date="2025-08" db="UniProtKB">
        <authorList>
            <consortium name="Ensembl"/>
        </authorList>
    </citation>
    <scope>IDENTIFICATION</scope>
</reference>
<proteinExistence type="inferred from homology"/>
<dbReference type="OMA" id="FHRQSIC"/>
<dbReference type="GeneTree" id="ENSGT00390000017663"/>
<organism evidence="2 3">
    <name type="scientific">Salmo trutta</name>
    <name type="common">Brown trout</name>
    <dbReference type="NCBI Taxonomy" id="8032"/>
    <lineage>
        <taxon>Eukaryota</taxon>
        <taxon>Metazoa</taxon>
        <taxon>Chordata</taxon>
        <taxon>Craniata</taxon>
        <taxon>Vertebrata</taxon>
        <taxon>Euteleostomi</taxon>
        <taxon>Actinopterygii</taxon>
        <taxon>Neopterygii</taxon>
        <taxon>Teleostei</taxon>
        <taxon>Protacanthopterygii</taxon>
        <taxon>Salmoniformes</taxon>
        <taxon>Salmonidae</taxon>
        <taxon>Salmoninae</taxon>
        <taxon>Salmo</taxon>
    </lineage>
</organism>
<dbReference type="Ensembl" id="ENSSTUT00000092348.1">
    <property type="protein sequence ID" value="ENSSTUP00000086755.1"/>
    <property type="gene ID" value="ENSSTUG00000038145.1"/>
</dbReference>
<reference evidence="2" key="2">
    <citation type="submission" date="2025-09" db="UniProtKB">
        <authorList>
            <consortium name="Ensembl"/>
        </authorList>
    </citation>
    <scope>IDENTIFICATION</scope>
</reference>
<evidence type="ECO:0000313" key="3">
    <source>
        <dbReference type="Proteomes" id="UP000472277"/>
    </source>
</evidence>
<dbReference type="InterPro" id="IPR010849">
    <property type="entry name" value="Gonadal"/>
</dbReference>
<evidence type="ECO:0000313" key="2">
    <source>
        <dbReference type="Ensembl" id="ENSSTUP00000086755.1"/>
    </source>
</evidence>
<sequence>FHRQSICASVASLQLQQKCTLLCEVISVNCFTPMSSSFQQRLSYTTLSDLALRLIDGTVYDIVFHHYNVSLLSSSCPVLKQDLIHKHKEALQVCKSHNLVVMKTNRQGETEALEIEVREEQMMDDKILVEMDQKVINQQNTLEIARVPGFYITTNPQLNQHFVNVHYSAYGRYMNIMVQCPCVSL</sequence>